<evidence type="ECO:0000313" key="4">
    <source>
        <dbReference type="WBParaSite" id="EVEC_0000585601-mRNA-1"/>
    </source>
</evidence>
<protein>
    <submittedName>
        <fullName evidence="2 4">Uncharacterized protein</fullName>
    </submittedName>
</protein>
<dbReference type="Proteomes" id="UP000274131">
    <property type="component" value="Unassembled WGS sequence"/>
</dbReference>
<keyword evidence="1" id="KW-0812">Transmembrane</keyword>
<dbReference type="OrthoDB" id="5804615at2759"/>
<reference evidence="2 3" key="2">
    <citation type="submission" date="2018-10" db="EMBL/GenBank/DDBJ databases">
        <authorList>
            <consortium name="Pathogen Informatics"/>
        </authorList>
    </citation>
    <scope>NUCLEOTIDE SEQUENCE [LARGE SCALE GENOMIC DNA]</scope>
</reference>
<feature type="transmembrane region" description="Helical" evidence="1">
    <location>
        <begin position="201"/>
        <end position="223"/>
    </location>
</feature>
<sequence length="259" mass="29971">MLLIEIFWVHIKHRKHCTLDELGPLPSSSSFFSPSTLSPSLIQIKKKRKFLDAYAVNKKKSRNFKRINFCEKKEIFAHLKKHVFFYEDVYSKQLDLITNSLYSFLLVLFRFSSHHNFRTDLTAIGYDCYHFSSKGLSMFHTAIWNLILTQDSLRSHQFRPHYQPPRCADPLCPFIRTKNNSALCNWNFPKTSRNGLRVEEWIAIGIFATAVTLCAILLIALCCGRGRDQVITEALKPVGADWSCITRFIDEDSVVLNSD</sequence>
<name>A0A0N4V6H1_ENTVE</name>
<dbReference type="EMBL" id="UXUI01008175">
    <property type="protein sequence ID" value="VDD90716.1"/>
    <property type="molecule type" value="Genomic_DNA"/>
</dbReference>
<keyword evidence="1" id="KW-1133">Transmembrane helix</keyword>
<evidence type="ECO:0000313" key="3">
    <source>
        <dbReference type="Proteomes" id="UP000274131"/>
    </source>
</evidence>
<gene>
    <name evidence="2" type="ORF">EVEC_LOCUS5467</name>
</gene>
<keyword evidence="3" id="KW-1185">Reference proteome</keyword>
<dbReference type="STRING" id="51028.A0A0N4V6H1"/>
<dbReference type="AlphaFoldDB" id="A0A0N4V6H1"/>
<keyword evidence="1" id="KW-0472">Membrane</keyword>
<dbReference type="WBParaSite" id="EVEC_0000585601-mRNA-1">
    <property type="protein sequence ID" value="EVEC_0000585601-mRNA-1"/>
    <property type="gene ID" value="EVEC_0000585601"/>
</dbReference>
<accession>A0A0N4V6H1</accession>
<evidence type="ECO:0000313" key="2">
    <source>
        <dbReference type="EMBL" id="VDD90716.1"/>
    </source>
</evidence>
<organism evidence="4">
    <name type="scientific">Enterobius vermicularis</name>
    <name type="common">Human pinworm</name>
    <dbReference type="NCBI Taxonomy" id="51028"/>
    <lineage>
        <taxon>Eukaryota</taxon>
        <taxon>Metazoa</taxon>
        <taxon>Ecdysozoa</taxon>
        <taxon>Nematoda</taxon>
        <taxon>Chromadorea</taxon>
        <taxon>Rhabditida</taxon>
        <taxon>Spirurina</taxon>
        <taxon>Oxyuridomorpha</taxon>
        <taxon>Oxyuroidea</taxon>
        <taxon>Oxyuridae</taxon>
        <taxon>Enterobius</taxon>
    </lineage>
</organism>
<reference evidence="4" key="1">
    <citation type="submission" date="2017-02" db="UniProtKB">
        <authorList>
            <consortium name="WormBaseParasite"/>
        </authorList>
    </citation>
    <scope>IDENTIFICATION</scope>
</reference>
<evidence type="ECO:0000256" key="1">
    <source>
        <dbReference type="SAM" id="Phobius"/>
    </source>
</evidence>
<proteinExistence type="predicted"/>